<comment type="caution">
    <text evidence="2">The sequence shown here is derived from an EMBL/GenBank/DDBJ whole genome shotgun (WGS) entry which is preliminary data.</text>
</comment>
<name>A0A9D4DHN9_DREPO</name>
<organism evidence="2 3">
    <name type="scientific">Dreissena polymorpha</name>
    <name type="common">Zebra mussel</name>
    <name type="synonym">Mytilus polymorpha</name>
    <dbReference type="NCBI Taxonomy" id="45954"/>
    <lineage>
        <taxon>Eukaryota</taxon>
        <taxon>Metazoa</taxon>
        <taxon>Spiralia</taxon>
        <taxon>Lophotrochozoa</taxon>
        <taxon>Mollusca</taxon>
        <taxon>Bivalvia</taxon>
        <taxon>Autobranchia</taxon>
        <taxon>Heteroconchia</taxon>
        <taxon>Euheterodonta</taxon>
        <taxon>Imparidentia</taxon>
        <taxon>Neoheterodontei</taxon>
        <taxon>Myida</taxon>
        <taxon>Dreissenoidea</taxon>
        <taxon>Dreissenidae</taxon>
        <taxon>Dreissena</taxon>
    </lineage>
</organism>
<gene>
    <name evidence="2" type="ORF">DPMN_183500</name>
</gene>
<evidence type="ECO:0000313" key="3">
    <source>
        <dbReference type="Proteomes" id="UP000828390"/>
    </source>
</evidence>
<keyword evidence="3" id="KW-1185">Reference proteome</keyword>
<feature type="compositionally biased region" description="Polar residues" evidence="1">
    <location>
        <begin position="72"/>
        <end position="81"/>
    </location>
</feature>
<feature type="region of interest" description="Disordered" evidence="1">
    <location>
        <begin position="68"/>
        <end position="93"/>
    </location>
</feature>
<reference evidence="2" key="2">
    <citation type="submission" date="2020-11" db="EMBL/GenBank/DDBJ databases">
        <authorList>
            <person name="McCartney M.A."/>
            <person name="Auch B."/>
            <person name="Kono T."/>
            <person name="Mallez S."/>
            <person name="Becker A."/>
            <person name="Gohl D.M."/>
            <person name="Silverstein K.A.T."/>
            <person name="Koren S."/>
            <person name="Bechman K.B."/>
            <person name="Herman A."/>
            <person name="Abrahante J.E."/>
            <person name="Garbe J."/>
        </authorList>
    </citation>
    <scope>NUCLEOTIDE SEQUENCE</scope>
    <source>
        <strain evidence="2">Duluth1</strain>
        <tissue evidence="2">Whole animal</tissue>
    </source>
</reference>
<dbReference type="Proteomes" id="UP000828390">
    <property type="component" value="Unassembled WGS sequence"/>
</dbReference>
<dbReference type="AlphaFoldDB" id="A0A9D4DHN9"/>
<proteinExistence type="predicted"/>
<evidence type="ECO:0000256" key="1">
    <source>
        <dbReference type="SAM" id="MobiDB-lite"/>
    </source>
</evidence>
<evidence type="ECO:0000313" key="2">
    <source>
        <dbReference type="EMBL" id="KAH3749011.1"/>
    </source>
</evidence>
<accession>A0A9D4DHN9</accession>
<dbReference type="EMBL" id="JAIWYP010000010">
    <property type="protein sequence ID" value="KAH3749011.1"/>
    <property type="molecule type" value="Genomic_DNA"/>
</dbReference>
<reference evidence="2" key="1">
    <citation type="journal article" date="2019" name="bioRxiv">
        <title>The Genome of the Zebra Mussel, Dreissena polymorpha: A Resource for Invasive Species Research.</title>
        <authorList>
            <person name="McCartney M.A."/>
            <person name="Auch B."/>
            <person name="Kono T."/>
            <person name="Mallez S."/>
            <person name="Zhang Y."/>
            <person name="Obille A."/>
            <person name="Becker A."/>
            <person name="Abrahante J.E."/>
            <person name="Garbe J."/>
            <person name="Badalamenti J.P."/>
            <person name="Herman A."/>
            <person name="Mangelson H."/>
            <person name="Liachko I."/>
            <person name="Sullivan S."/>
            <person name="Sone E.D."/>
            <person name="Koren S."/>
            <person name="Silverstein K.A.T."/>
            <person name="Beckman K.B."/>
            <person name="Gohl D.M."/>
        </authorList>
    </citation>
    <scope>NUCLEOTIDE SEQUENCE</scope>
    <source>
        <strain evidence="2">Duluth1</strain>
        <tissue evidence="2">Whole animal</tissue>
    </source>
</reference>
<sequence>MDLHLIRELLVDVFEHNIASAEPSRQKSGRRPFNNRDLVIMWRKHYLLGNARGVSLVEKPHTSGTIACASGGSHSVRSLQTVDPARRIPFHQP</sequence>
<protein>
    <submittedName>
        <fullName evidence="2">Uncharacterized protein</fullName>
    </submittedName>
</protein>